<dbReference type="AlphaFoldDB" id="A0A0V0GY63"/>
<reference evidence="1" key="1">
    <citation type="submission" date="2015-12" db="EMBL/GenBank/DDBJ databases">
        <title>Gene expression during late stages of embryo sac development: a critical building block for successful pollen-pistil interactions.</title>
        <authorList>
            <person name="Liu Y."/>
            <person name="Joly V."/>
            <person name="Sabar M."/>
            <person name="Matton D.P."/>
        </authorList>
    </citation>
    <scope>NUCLEOTIDE SEQUENCE</scope>
</reference>
<accession>A0A0V0GY63</accession>
<proteinExistence type="predicted"/>
<dbReference type="EMBL" id="GEDG01028567">
    <property type="protein sequence ID" value="JAP13093.1"/>
    <property type="molecule type" value="Transcribed_RNA"/>
</dbReference>
<evidence type="ECO:0000313" key="1">
    <source>
        <dbReference type="EMBL" id="JAP13093.1"/>
    </source>
</evidence>
<sequence length="63" mass="7281">MILNKCTLDLSNIKLMMGCLAHIRDVRSLILPPFQFVCLISFLVRLKRMPFSYFDKSLLSTST</sequence>
<organism evidence="1">
    <name type="scientific">Solanum chacoense</name>
    <name type="common">Chaco potato</name>
    <dbReference type="NCBI Taxonomy" id="4108"/>
    <lineage>
        <taxon>Eukaryota</taxon>
        <taxon>Viridiplantae</taxon>
        <taxon>Streptophyta</taxon>
        <taxon>Embryophyta</taxon>
        <taxon>Tracheophyta</taxon>
        <taxon>Spermatophyta</taxon>
        <taxon>Magnoliopsida</taxon>
        <taxon>eudicotyledons</taxon>
        <taxon>Gunneridae</taxon>
        <taxon>Pentapetalae</taxon>
        <taxon>asterids</taxon>
        <taxon>lamiids</taxon>
        <taxon>Solanales</taxon>
        <taxon>Solanaceae</taxon>
        <taxon>Solanoideae</taxon>
        <taxon>Solaneae</taxon>
        <taxon>Solanum</taxon>
    </lineage>
</organism>
<name>A0A0V0GY63_SOLCH</name>
<protein>
    <submittedName>
        <fullName evidence="1">Putative ovule protein</fullName>
    </submittedName>
</protein>